<dbReference type="GO" id="GO:0005829">
    <property type="term" value="C:cytosol"/>
    <property type="evidence" value="ECO:0007669"/>
    <property type="project" value="TreeGrafter"/>
</dbReference>
<dbReference type="GO" id="GO:0003724">
    <property type="term" value="F:RNA helicase activity"/>
    <property type="evidence" value="ECO:0007669"/>
    <property type="project" value="InterPro"/>
</dbReference>
<keyword evidence="4" id="KW-0067">ATP-binding</keyword>
<evidence type="ECO:0000256" key="3">
    <source>
        <dbReference type="ARBA" id="ARBA00022806"/>
    </source>
</evidence>
<dbReference type="PANTHER" id="PTHR47959">
    <property type="entry name" value="ATP-DEPENDENT RNA HELICASE RHLE-RELATED"/>
    <property type="match status" value="1"/>
</dbReference>
<dbReference type="InterPro" id="IPR001650">
    <property type="entry name" value="Helicase_C-like"/>
</dbReference>
<dbReference type="GO" id="GO:0003676">
    <property type="term" value="F:nucleic acid binding"/>
    <property type="evidence" value="ECO:0007669"/>
    <property type="project" value="InterPro"/>
</dbReference>
<evidence type="ECO:0000256" key="6">
    <source>
        <dbReference type="PROSITE-ProRule" id="PRU00552"/>
    </source>
</evidence>
<dbReference type="AlphaFoldDB" id="A0AAW7XSG0"/>
<evidence type="ECO:0000256" key="5">
    <source>
        <dbReference type="ARBA" id="ARBA00038437"/>
    </source>
</evidence>
<feature type="compositionally biased region" description="Low complexity" evidence="7">
    <location>
        <begin position="422"/>
        <end position="432"/>
    </location>
</feature>
<dbReference type="PROSITE" id="PS51195">
    <property type="entry name" value="Q_MOTIF"/>
    <property type="match status" value="1"/>
</dbReference>
<comment type="caution">
    <text evidence="11">The sequence shown here is derived from an EMBL/GenBank/DDBJ whole genome shotgun (WGS) entry which is preliminary data.</text>
</comment>
<evidence type="ECO:0000313" key="11">
    <source>
        <dbReference type="EMBL" id="MDO6456631.1"/>
    </source>
</evidence>
<evidence type="ECO:0000256" key="7">
    <source>
        <dbReference type="SAM" id="MobiDB-lite"/>
    </source>
</evidence>
<evidence type="ECO:0000259" key="8">
    <source>
        <dbReference type="PROSITE" id="PS51192"/>
    </source>
</evidence>
<dbReference type="PANTHER" id="PTHR47959:SF13">
    <property type="entry name" value="ATP-DEPENDENT RNA HELICASE RHLE"/>
    <property type="match status" value="1"/>
</dbReference>
<proteinExistence type="inferred from homology"/>
<dbReference type="CDD" id="cd18787">
    <property type="entry name" value="SF2_C_DEAD"/>
    <property type="match status" value="1"/>
</dbReference>
<dbReference type="GO" id="GO:0016787">
    <property type="term" value="F:hydrolase activity"/>
    <property type="evidence" value="ECO:0007669"/>
    <property type="project" value="UniProtKB-KW"/>
</dbReference>
<keyword evidence="3 11" id="KW-0347">Helicase</keyword>
<name>A0AAW7XSG0_9RHOB</name>
<dbReference type="EMBL" id="JAUOPJ010000004">
    <property type="protein sequence ID" value="MDO6456631.1"/>
    <property type="molecule type" value="Genomic_DNA"/>
</dbReference>
<evidence type="ECO:0000256" key="1">
    <source>
        <dbReference type="ARBA" id="ARBA00022741"/>
    </source>
</evidence>
<dbReference type="PROSITE" id="PS51192">
    <property type="entry name" value="HELICASE_ATP_BIND_1"/>
    <property type="match status" value="1"/>
</dbReference>
<dbReference type="InterPro" id="IPR014014">
    <property type="entry name" value="RNA_helicase_DEAD_Q_motif"/>
</dbReference>
<keyword evidence="2 11" id="KW-0378">Hydrolase</keyword>
<dbReference type="InterPro" id="IPR044742">
    <property type="entry name" value="DEAD/DEAH_RhlB"/>
</dbReference>
<feature type="domain" description="DEAD-box RNA helicase Q" evidence="10">
    <location>
        <begin position="2"/>
        <end position="30"/>
    </location>
</feature>
<dbReference type="InterPro" id="IPR011545">
    <property type="entry name" value="DEAD/DEAH_box_helicase_dom"/>
</dbReference>
<dbReference type="PROSITE" id="PS51194">
    <property type="entry name" value="HELICASE_CTER"/>
    <property type="match status" value="1"/>
</dbReference>
<dbReference type="CDD" id="cd00268">
    <property type="entry name" value="DEADc"/>
    <property type="match status" value="1"/>
</dbReference>
<dbReference type="RefSeq" id="WP_216045845.1">
    <property type="nucleotide sequence ID" value="NZ_JAHKPE010000031.1"/>
</dbReference>
<dbReference type="Pfam" id="PF00270">
    <property type="entry name" value="DEAD"/>
    <property type="match status" value="1"/>
</dbReference>
<evidence type="ECO:0000256" key="2">
    <source>
        <dbReference type="ARBA" id="ARBA00022801"/>
    </source>
</evidence>
<dbReference type="GO" id="GO:0005524">
    <property type="term" value="F:ATP binding"/>
    <property type="evidence" value="ECO:0007669"/>
    <property type="project" value="UniProtKB-KW"/>
</dbReference>
<keyword evidence="1" id="KW-0547">Nucleotide-binding</keyword>
<evidence type="ECO:0000259" key="9">
    <source>
        <dbReference type="PROSITE" id="PS51194"/>
    </source>
</evidence>
<protein>
    <submittedName>
        <fullName evidence="11">DEAD/DEAH box helicase</fullName>
        <ecNumber evidence="11">3.6.4.-</ecNumber>
    </submittedName>
</protein>
<feature type="region of interest" description="Disordered" evidence="7">
    <location>
        <begin position="377"/>
        <end position="441"/>
    </location>
</feature>
<accession>A0AAW7XSG0</accession>
<feature type="domain" description="Helicase ATP-binding" evidence="8">
    <location>
        <begin position="33"/>
        <end position="208"/>
    </location>
</feature>
<organism evidence="11 12">
    <name type="scientific">Celeribacter halophilus</name>
    <dbReference type="NCBI Taxonomy" id="576117"/>
    <lineage>
        <taxon>Bacteria</taxon>
        <taxon>Pseudomonadati</taxon>
        <taxon>Pseudomonadota</taxon>
        <taxon>Alphaproteobacteria</taxon>
        <taxon>Rhodobacterales</taxon>
        <taxon>Roseobacteraceae</taxon>
        <taxon>Celeribacter</taxon>
    </lineage>
</organism>
<dbReference type="InterPro" id="IPR050079">
    <property type="entry name" value="DEAD_box_RNA_helicase"/>
</dbReference>
<dbReference type="EC" id="3.6.4.-" evidence="11"/>
<dbReference type="InterPro" id="IPR014001">
    <property type="entry name" value="Helicase_ATP-bd"/>
</dbReference>
<evidence type="ECO:0000313" key="12">
    <source>
        <dbReference type="Proteomes" id="UP001169823"/>
    </source>
</evidence>
<dbReference type="SMART" id="SM00490">
    <property type="entry name" value="HELICc"/>
    <property type="match status" value="1"/>
</dbReference>
<dbReference type="SMART" id="SM00487">
    <property type="entry name" value="DEXDc"/>
    <property type="match status" value="1"/>
</dbReference>
<dbReference type="Proteomes" id="UP001169823">
    <property type="component" value="Unassembled WGS sequence"/>
</dbReference>
<evidence type="ECO:0000259" key="10">
    <source>
        <dbReference type="PROSITE" id="PS51195"/>
    </source>
</evidence>
<feature type="short sequence motif" description="Q motif" evidence="6">
    <location>
        <begin position="2"/>
        <end position="30"/>
    </location>
</feature>
<evidence type="ECO:0000256" key="4">
    <source>
        <dbReference type="ARBA" id="ARBA00022840"/>
    </source>
</evidence>
<comment type="similarity">
    <text evidence="5">Belongs to the DEAD box helicase family.</text>
</comment>
<sequence>MTDFSMLGLKPKLLDVLKEIGIETPTPIQARAIPEVMNGRDVMGLAQTGTGKTLAFGLPLMHMALTDGTKPSPKTVRALILAPTRELVNQIADGLFPFIKGSHLKLNRVVGGVSINAQINRLDRGTDILVATPGRLMDLIDRKAVRLNETSFLVLDEADQMLDMGFIHALRKLVPMLAQERQTMLFSATMSKQMSEIAQSYLTSPVRIEVSPPGKAADKIDQEVHFIPQPDKFDKLKELLATHKDELALVFSRTKHGAERMSKQLQAAGFAAGSIHGNKSQGQRERTLKEAKSGKITVLVATDVAARGIDIPAVRHVYNYELPNVPENFVHRIGRTARAGRDGKAIAFCSPTELDDFRAIEKVMKIRIPIATPASWAADGMKAEPKPKPQGGRRRGGGGGGGPRGANSGNKPRGAKQGGRPGAPKAGKSAGGHQQRQKRRG</sequence>
<gene>
    <name evidence="11" type="ORF">Q4494_06015</name>
</gene>
<dbReference type="Pfam" id="PF00271">
    <property type="entry name" value="Helicase_C"/>
    <property type="match status" value="1"/>
</dbReference>
<feature type="domain" description="Helicase C-terminal" evidence="9">
    <location>
        <begin position="235"/>
        <end position="381"/>
    </location>
</feature>
<reference evidence="11" key="1">
    <citation type="submission" date="2023-07" db="EMBL/GenBank/DDBJ databases">
        <title>Genome content predicts the carbon catabolic preferences of heterotrophic bacteria.</title>
        <authorList>
            <person name="Gralka M."/>
        </authorList>
    </citation>
    <scope>NUCLEOTIDE SEQUENCE</scope>
    <source>
        <strain evidence="11">I2M02</strain>
    </source>
</reference>